<evidence type="ECO:0000313" key="3">
    <source>
        <dbReference type="EMBL" id="KAG7094627.1"/>
    </source>
</evidence>
<dbReference type="GeneID" id="66074527"/>
<dbReference type="RefSeq" id="XP_043011097.1">
    <property type="nucleotide sequence ID" value="XM_043150013.1"/>
</dbReference>
<evidence type="ECO:0000259" key="2">
    <source>
        <dbReference type="Pfam" id="PF24855"/>
    </source>
</evidence>
<feature type="region of interest" description="Disordered" evidence="1">
    <location>
        <begin position="1"/>
        <end position="48"/>
    </location>
</feature>
<feature type="compositionally biased region" description="Polar residues" evidence="1">
    <location>
        <begin position="155"/>
        <end position="180"/>
    </location>
</feature>
<organism evidence="3 4">
    <name type="scientific">Marasmius oreades</name>
    <name type="common">fairy-ring Marasmius</name>
    <dbReference type="NCBI Taxonomy" id="181124"/>
    <lineage>
        <taxon>Eukaryota</taxon>
        <taxon>Fungi</taxon>
        <taxon>Dikarya</taxon>
        <taxon>Basidiomycota</taxon>
        <taxon>Agaricomycotina</taxon>
        <taxon>Agaricomycetes</taxon>
        <taxon>Agaricomycetidae</taxon>
        <taxon>Agaricales</taxon>
        <taxon>Marasmiineae</taxon>
        <taxon>Marasmiaceae</taxon>
        <taxon>Marasmius</taxon>
    </lineage>
</organism>
<reference evidence="3" key="1">
    <citation type="journal article" date="2021" name="Genome Biol. Evol.">
        <title>The assembled and annotated genome of the fairy-ring fungus Marasmius oreades.</title>
        <authorList>
            <person name="Hiltunen M."/>
            <person name="Ament-Velasquez S.L."/>
            <person name="Johannesson H."/>
        </authorList>
    </citation>
    <scope>NUCLEOTIDE SEQUENCE</scope>
    <source>
        <strain evidence="3">03SP1</strain>
    </source>
</reference>
<feature type="compositionally biased region" description="Pro residues" evidence="1">
    <location>
        <begin position="1"/>
        <end position="11"/>
    </location>
</feature>
<dbReference type="Pfam" id="PF24855">
    <property type="entry name" value="DUF7729"/>
    <property type="match status" value="1"/>
</dbReference>
<protein>
    <recommendedName>
        <fullName evidence="2">DUF7729 domain-containing protein</fullName>
    </recommendedName>
</protein>
<proteinExistence type="predicted"/>
<sequence length="449" mass="47765">MFTPPPSPLPSPEKERDPMDAAGAALLGAKSEQSEKGDGESERSSQALRTLEWEQSRAVKRRKARFRTITATVLVPFITLVLVFSKMRSLHWSTSSDTNALDDNNDRDSILRPHLDPIYHLNPHVPNSPLNHIPRRGHGLWERDNSDVTTASSVTLTGTALQTGSASKTTSDGASETVSAPQVIPTVPSTPPPLPTPFPQPFDSDLGQNFSTQSCYDFLLNMTNTQPFRSCRPFGMLVAGSEGFADASTSLTTLNSVVWGTCNTNIPYAECIDNVNGFSEGLQSSCAKELAERNTRVMNVLGALQSYPLYHHLGCLTDPVSNIYCYVSAVHNNNPSDVYLYGAGLGSQFPSAGKATPSCSACSRQILAIYAGAAANGTGIDKALLGETALTELQSAFPAAAKIWADTCGSSFAQATVAASNTGVGNRALISQFSVSAFVGLAVIWIVGA</sequence>
<evidence type="ECO:0000313" key="4">
    <source>
        <dbReference type="Proteomes" id="UP001049176"/>
    </source>
</evidence>
<accession>A0A9P7S3V9</accession>
<feature type="region of interest" description="Disordered" evidence="1">
    <location>
        <begin position="155"/>
        <end position="203"/>
    </location>
</feature>
<dbReference type="InterPro" id="IPR056146">
    <property type="entry name" value="DUF7729"/>
</dbReference>
<dbReference type="PANTHER" id="PTHR39460">
    <property type="entry name" value="EXPRESSED PROTEIN"/>
    <property type="match status" value="1"/>
</dbReference>
<keyword evidence="4" id="KW-1185">Reference proteome</keyword>
<name>A0A9P7S3V9_9AGAR</name>
<dbReference type="PANTHER" id="PTHR39460:SF1">
    <property type="entry name" value="C6 TRANSCRIPTION FACTOR"/>
    <property type="match status" value="1"/>
</dbReference>
<feature type="compositionally biased region" description="Basic and acidic residues" evidence="1">
    <location>
        <begin position="32"/>
        <end position="43"/>
    </location>
</feature>
<evidence type="ECO:0000256" key="1">
    <source>
        <dbReference type="SAM" id="MobiDB-lite"/>
    </source>
</evidence>
<feature type="compositionally biased region" description="Pro residues" evidence="1">
    <location>
        <begin position="188"/>
        <end position="200"/>
    </location>
</feature>
<dbReference type="EMBL" id="CM032183">
    <property type="protein sequence ID" value="KAG7094627.1"/>
    <property type="molecule type" value="Genomic_DNA"/>
</dbReference>
<comment type="caution">
    <text evidence="3">The sequence shown here is derived from an EMBL/GenBank/DDBJ whole genome shotgun (WGS) entry which is preliminary data.</text>
</comment>
<dbReference type="AlphaFoldDB" id="A0A9P7S3V9"/>
<feature type="domain" description="DUF7729" evidence="2">
    <location>
        <begin position="197"/>
        <end position="416"/>
    </location>
</feature>
<dbReference type="OrthoDB" id="2564812at2759"/>
<dbReference type="Proteomes" id="UP001049176">
    <property type="component" value="Chromosome 3"/>
</dbReference>
<dbReference type="KEGG" id="more:E1B28_005451"/>
<gene>
    <name evidence="3" type="ORF">E1B28_005451</name>
</gene>